<evidence type="ECO:0000313" key="3">
    <source>
        <dbReference type="Proteomes" id="UP000278807"/>
    </source>
</evidence>
<dbReference type="EMBL" id="UZAE01000028">
    <property type="protein sequence ID" value="VDN95993.1"/>
    <property type="molecule type" value="Genomic_DNA"/>
</dbReference>
<dbReference type="STRING" id="102285.A0A0R3T027"/>
<dbReference type="InterPro" id="IPR014729">
    <property type="entry name" value="Rossmann-like_a/b/a_fold"/>
</dbReference>
<dbReference type="OrthoDB" id="843225at2759"/>
<dbReference type="Gene3D" id="3.40.50.620">
    <property type="entry name" value="HUPs"/>
    <property type="match status" value="1"/>
</dbReference>
<name>A0A0R3T027_RODNA</name>
<dbReference type="InterPro" id="IPR006016">
    <property type="entry name" value="UspA"/>
</dbReference>
<dbReference type="CDD" id="cd23659">
    <property type="entry name" value="USP_At3g01520-like"/>
    <property type="match status" value="1"/>
</dbReference>
<dbReference type="AlphaFoldDB" id="A0A0R3T027"/>
<reference evidence="4" key="1">
    <citation type="submission" date="2017-02" db="UniProtKB">
        <authorList>
            <consortium name="WormBaseParasite"/>
        </authorList>
    </citation>
    <scope>IDENTIFICATION</scope>
</reference>
<sequence>MHTLGQKVLFPIDSTEGCEKGFRWYIKNYYQKGDEIILAYILSPSFTKGIHALDGDGHSKGLNDDVIAACRTGAVEARHTFEGYTQLCNEKGIDHRTTILYGTKIGRTIVRAIQENMVDSVVLGFHSMGRVKRAFLGSSSGYVVKRSSVPVVIVPPINEATT</sequence>
<dbReference type="PRINTS" id="PR01438">
    <property type="entry name" value="UNVRSLSTRESS"/>
</dbReference>
<organism evidence="4">
    <name type="scientific">Rodentolepis nana</name>
    <name type="common">Dwarf tapeworm</name>
    <name type="synonym">Hymenolepis nana</name>
    <dbReference type="NCBI Taxonomy" id="102285"/>
    <lineage>
        <taxon>Eukaryota</taxon>
        <taxon>Metazoa</taxon>
        <taxon>Spiralia</taxon>
        <taxon>Lophotrochozoa</taxon>
        <taxon>Platyhelminthes</taxon>
        <taxon>Cestoda</taxon>
        <taxon>Eucestoda</taxon>
        <taxon>Cyclophyllidea</taxon>
        <taxon>Hymenolepididae</taxon>
        <taxon>Rodentolepis</taxon>
    </lineage>
</organism>
<keyword evidence="3" id="KW-1185">Reference proteome</keyword>
<dbReference type="Pfam" id="PF00582">
    <property type="entry name" value="Usp"/>
    <property type="match status" value="1"/>
</dbReference>
<dbReference type="WBParaSite" id="HNAJ_0000013301-mRNA-1">
    <property type="protein sequence ID" value="HNAJ_0000013301-mRNA-1"/>
    <property type="gene ID" value="HNAJ_0000013301"/>
</dbReference>
<evidence type="ECO:0000313" key="4">
    <source>
        <dbReference type="WBParaSite" id="HNAJ_0000013301-mRNA-1"/>
    </source>
</evidence>
<feature type="domain" description="UspA" evidence="1">
    <location>
        <begin position="6"/>
        <end position="155"/>
    </location>
</feature>
<dbReference type="PANTHER" id="PTHR46989">
    <property type="entry name" value="USP DOMAIN-CONTAINING PROTEIN"/>
    <property type="match status" value="1"/>
</dbReference>
<dbReference type="SUPFAM" id="SSF52402">
    <property type="entry name" value="Adenine nucleotide alpha hydrolases-like"/>
    <property type="match status" value="1"/>
</dbReference>
<dbReference type="InterPro" id="IPR006015">
    <property type="entry name" value="Universal_stress_UspA"/>
</dbReference>
<gene>
    <name evidence="2" type="ORF">HNAJ_LOCUS134</name>
</gene>
<reference evidence="2 3" key="2">
    <citation type="submission" date="2018-11" db="EMBL/GenBank/DDBJ databases">
        <authorList>
            <consortium name="Pathogen Informatics"/>
        </authorList>
    </citation>
    <scope>NUCLEOTIDE SEQUENCE [LARGE SCALE GENOMIC DNA]</scope>
</reference>
<evidence type="ECO:0000259" key="1">
    <source>
        <dbReference type="Pfam" id="PF00582"/>
    </source>
</evidence>
<evidence type="ECO:0000313" key="2">
    <source>
        <dbReference type="EMBL" id="VDN95993.1"/>
    </source>
</evidence>
<protein>
    <submittedName>
        <fullName evidence="4">Usp domain-containing protein</fullName>
    </submittedName>
</protein>
<accession>A0A0R3T027</accession>
<dbReference type="PANTHER" id="PTHR46989:SF3">
    <property type="entry name" value="USPA DOMAIN-CONTAINING PROTEIN"/>
    <property type="match status" value="1"/>
</dbReference>
<proteinExistence type="predicted"/>
<dbReference type="Proteomes" id="UP000278807">
    <property type="component" value="Unassembled WGS sequence"/>
</dbReference>